<evidence type="ECO:0000313" key="8">
    <source>
        <dbReference type="Proteomes" id="UP001319045"/>
    </source>
</evidence>
<dbReference type="EMBL" id="AP024484">
    <property type="protein sequence ID" value="BCS84312.1"/>
    <property type="molecule type" value="Genomic_DNA"/>
</dbReference>
<evidence type="ECO:0000256" key="2">
    <source>
        <dbReference type="ARBA" id="ARBA00022692"/>
    </source>
</evidence>
<sequence>MQHKFNKKGKLNRLKHIVNTVIWTIAGLYFTLVILLHLPAVKGIIGSEASDLLAHKLGTKVSIGNVDLGFLNRVIIDDVLIYDQHGEKLLKSSRASVKIDIIQLFQGKISITSAQLFGSQINAYKQTADSKANYQFALDSLASKNKKSKSNLDLRVGSLIIRNGALTYNQYDAVQKYSQLDPKHLNLSDISAHIILNRLTNDSINLNIRKMSFKDASGLNIVSLSTKIIANRKQAELNNFELMLPGTVIRLGDCLATYTFLGKELQIPSLQYSGSIDQSTIRPSDFSCFLPALKSFSNKLDISTTISGTSTSVRIHSLGIIGRSIFLNAGGSLNNWQSKKPRWVADIRSLSLKGDGIKYISNNLGKQLNIPIEITRLGNIVFKGAIGGYGKDVATKGIVRTDVGSAKLALGINGKNFSGHIETNGISVGKIINNDKLGIVATKINAGGYINGNDIKIDAKGHIEKIEYNRYTYRNINIDGLFSKKKAGMHFNGKLDINDPNGKIAIKGDLSKLGKITKANITAAIDHFNPNALKLIDTYPSTEFSANLSANFIGGNINNADGRIVLSDFDMRSPKDAYHLNTMEIHAGKDNMQHFLTMNSDFGQADIIGKFDYATIFNSITNIIHSKLPSLMGLKRGLAKKANNFSFNAYISKSDWLNKIFGVDIDIAEPATLSAIINDHKQQIDFVAQMPSFSFGNNIFKNGYIKVTSPNDSLKAEIQAKKVSIDGKGLAWNIEASAVDNKLKSIIKWNNLSGKHFTGSLNTETEFFKSEYGNTAHINVHHSDIIIGDSIWNIQPSDIVYRKNHITIDHFAITHNNQHIIISGLATPSKKDSVIADLKKVDVSYILNLVNFHSVDFSGKASGKAYIAGAFAKPDASAKLRVEDFKFENGRMGVLYADANWNNREGQIDIDATANDTISNTYINNSIIPIKTIIKGYVSPRKNNIDLNITADGTRIEFLKKFCGSFMGNINAYASGNVRVVGPLNRINLTGDLIANGVIHMSTLNTDYTLRNAHIHAVPDEIYLQNDTVTDRDEHIGIVSGALHHQHLTKLTFDIGINAHNLLAYDTHEFGDNSFYGTAYTTGTCNIKGRNNDITIDVKATANKGSQIVYNVSSPTSISKNEFIHWTNRDSVNAALSIKEKTDSTKDIDIPTDMHINFLINMTPEATVKLIMDQNTGDYIALNGTGGLRAAYYNNGSFDLYGNYLIDHGIYKLTIQNAIKKDFMFTPSGTISFGGDPFDAALNLKAQYTVQGVSLADLKIGNSFSNNNIRVNCLMNITGTPSNPKVDFGLDMPTVNNDAKQMILNLINSEEEMNQQVLYLLAIGRFYTQTNNNAVAESTTQQSQTSLAMQSILSGTVSQQLNNVLSSVINNTNWNFGANISTGDEGWNNAEYEGLLSGRLLNNRLQFSGQFGYRDNANATTSFIGDFDLRYLLYPNGNLAIRVYNQTNDRYFTRNSLNTQGIGFILKKDFNGFWDLFGTKKKQKK</sequence>
<evidence type="ECO:0000256" key="5">
    <source>
        <dbReference type="SAM" id="Phobius"/>
    </source>
</evidence>
<dbReference type="Proteomes" id="UP001319045">
    <property type="component" value="Chromosome"/>
</dbReference>
<protein>
    <submittedName>
        <fullName evidence="7">DUF490 domain-containing protein</fullName>
    </submittedName>
</protein>
<evidence type="ECO:0000256" key="3">
    <source>
        <dbReference type="ARBA" id="ARBA00022989"/>
    </source>
</evidence>
<evidence type="ECO:0000313" key="7">
    <source>
        <dbReference type="EMBL" id="BCS84312.1"/>
    </source>
</evidence>
<evidence type="ECO:0000256" key="4">
    <source>
        <dbReference type="ARBA" id="ARBA00023136"/>
    </source>
</evidence>
<name>A0ABM7NVB8_9BACT</name>
<keyword evidence="8" id="KW-1185">Reference proteome</keyword>
<evidence type="ECO:0000256" key="1">
    <source>
        <dbReference type="ARBA" id="ARBA00004167"/>
    </source>
</evidence>
<dbReference type="InterPro" id="IPR007452">
    <property type="entry name" value="TamB_C"/>
</dbReference>
<gene>
    <name evidence="7" type="ORF">prwr041_02050</name>
</gene>
<organism evidence="7 8">
    <name type="scientific">Prevotella herbatica</name>
    <dbReference type="NCBI Taxonomy" id="2801997"/>
    <lineage>
        <taxon>Bacteria</taxon>
        <taxon>Pseudomonadati</taxon>
        <taxon>Bacteroidota</taxon>
        <taxon>Bacteroidia</taxon>
        <taxon>Bacteroidales</taxon>
        <taxon>Prevotellaceae</taxon>
        <taxon>Prevotella</taxon>
    </lineage>
</organism>
<comment type="subcellular location">
    <subcellularLocation>
        <location evidence="1">Membrane</location>
        <topology evidence="1">Single-pass membrane protein</topology>
    </subcellularLocation>
</comment>
<evidence type="ECO:0000259" key="6">
    <source>
        <dbReference type="Pfam" id="PF04357"/>
    </source>
</evidence>
<keyword evidence="4 5" id="KW-0472">Membrane</keyword>
<feature type="transmembrane region" description="Helical" evidence="5">
    <location>
        <begin position="21"/>
        <end position="40"/>
    </location>
</feature>
<keyword evidence="2 5" id="KW-0812">Transmembrane</keyword>
<keyword evidence="3 5" id="KW-1133">Transmembrane helix</keyword>
<proteinExistence type="predicted"/>
<reference evidence="7 8" key="1">
    <citation type="journal article" date="2022" name="Int. J. Syst. Evol. Microbiol.">
        <title>Prevotella herbatica sp. nov., a plant polysaccharide-decomposing anaerobic bacterium isolated from a methanogenic reactor.</title>
        <authorList>
            <person name="Uek A."/>
            <person name="Tonouchi A."/>
            <person name="Kaku N."/>
            <person name="Ueki K."/>
        </authorList>
    </citation>
    <scope>NUCLEOTIDE SEQUENCE [LARGE SCALE GENOMIC DNA]</scope>
    <source>
        <strain evidence="7 8">WR041</strain>
    </source>
</reference>
<feature type="domain" description="Translocation and assembly module TamB C-terminal" evidence="6">
    <location>
        <begin position="1029"/>
        <end position="1470"/>
    </location>
</feature>
<dbReference type="Pfam" id="PF04357">
    <property type="entry name" value="TamB"/>
    <property type="match status" value="1"/>
</dbReference>
<dbReference type="RefSeq" id="WP_237072272.1">
    <property type="nucleotide sequence ID" value="NZ_AP024484.1"/>
</dbReference>
<accession>A0ABM7NVB8</accession>